<keyword evidence="16" id="KW-1185">Reference proteome</keyword>
<feature type="region of interest" description="Disordered" evidence="11">
    <location>
        <begin position="479"/>
        <end position="525"/>
    </location>
</feature>
<dbReference type="PROSITE" id="PS51192">
    <property type="entry name" value="HELICASE_ATP_BIND_1"/>
    <property type="match status" value="1"/>
</dbReference>
<keyword evidence="3" id="KW-0378">Hydrolase</keyword>
<dbReference type="PROSITE" id="PS51194">
    <property type="entry name" value="HELICASE_CTER"/>
    <property type="match status" value="1"/>
</dbReference>
<organism evidence="15 16">
    <name type="scientific">Nesidiocoris tenuis</name>
    <dbReference type="NCBI Taxonomy" id="355587"/>
    <lineage>
        <taxon>Eukaryota</taxon>
        <taxon>Metazoa</taxon>
        <taxon>Ecdysozoa</taxon>
        <taxon>Arthropoda</taxon>
        <taxon>Hexapoda</taxon>
        <taxon>Insecta</taxon>
        <taxon>Pterygota</taxon>
        <taxon>Neoptera</taxon>
        <taxon>Paraneoptera</taxon>
        <taxon>Hemiptera</taxon>
        <taxon>Heteroptera</taxon>
        <taxon>Panheteroptera</taxon>
        <taxon>Cimicomorpha</taxon>
        <taxon>Miridae</taxon>
        <taxon>Dicyphina</taxon>
        <taxon>Nesidiocoris</taxon>
    </lineage>
</organism>
<dbReference type="InterPro" id="IPR044764">
    <property type="entry name" value="DDX52/Rok1_DEADc"/>
</dbReference>
<dbReference type="SMART" id="SM00487">
    <property type="entry name" value="DEXDc"/>
    <property type="match status" value="1"/>
</dbReference>
<dbReference type="SUPFAM" id="SSF52540">
    <property type="entry name" value="P-loop containing nucleoside triphosphate hydrolases"/>
    <property type="match status" value="1"/>
</dbReference>
<feature type="domain" description="DEAD-box RNA helicase Q" evidence="14">
    <location>
        <begin position="99"/>
        <end position="127"/>
    </location>
</feature>
<protein>
    <recommendedName>
        <fullName evidence="8">Probable ATP-dependent RNA helicase DDX52</fullName>
        <ecNumber evidence="1">3.6.4.13</ecNumber>
    </recommendedName>
</protein>
<evidence type="ECO:0000259" key="13">
    <source>
        <dbReference type="PROSITE" id="PS51194"/>
    </source>
</evidence>
<dbReference type="InterPro" id="IPR014001">
    <property type="entry name" value="Helicase_ATP-bd"/>
</dbReference>
<evidence type="ECO:0000256" key="1">
    <source>
        <dbReference type="ARBA" id="ARBA00012552"/>
    </source>
</evidence>
<evidence type="ECO:0000256" key="6">
    <source>
        <dbReference type="ARBA" id="ARBA00022884"/>
    </source>
</evidence>
<dbReference type="PANTHER" id="PTHR47959">
    <property type="entry name" value="ATP-DEPENDENT RNA HELICASE RHLE-RELATED"/>
    <property type="match status" value="1"/>
</dbReference>
<evidence type="ECO:0000256" key="11">
    <source>
        <dbReference type="SAM" id="MobiDB-lite"/>
    </source>
</evidence>
<feature type="region of interest" description="Disordered" evidence="11">
    <location>
        <begin position="15"/>
        <end position="57"/>
    </location>
</feature>
<evidence type="ECO:0000256" key="4">
    <source>
        <dbReference type="ARBA" id="ARBA00022806"/>
    </source>
</evidence>
<dbReference type="InterPro" id="IPR011545">
    <property type="entry name" value="DEAD/DEAH_box_helicase_dom"/>
</dbReference>
<evidence type="ECO:0000256" key="3">
    <source>
        <dbReference type="ARBA" id="ARBA00022801"/>
    </source>
</evidence>
<evidence type="ECO:0000256" key="8">
    <source>
        <dbReference type="ARBA" id="ARBA00044533"/>
    </source>
</evidence>
<dbReference type="Proteomes" id="UP001307889">
    <property type="component" value="Chromosome 9"/>
</dbReference>
<dbReference type="CDD" id="cd17957">
    <property type="entry name" value="DEADc_DDX52"/>
    <property type="match status" value="1"/>
</dbReference>
<keyword evidence="5" id="KW-0067">ATP-binding</keyword>
<feature type="domain" description="Helicase ATP-binding" evidence="12">
    <location>
        <begin position="130"/>
        <end position="305"/>
    </location>
</feature>
<reference evidence="15 16" key="1">
    <citation type="submission" date="2023-09" db="EMBL/GenBank/DDBJ databases">
        <title>Nesidiocoris tenuis whole genome shotgun sequence.</title>
        <authorList>
            <person name="Shibata T."/>
            <person name="Shimoda M."/>
            <person name="Kobayashi T."/>
            <person name="Uehara T."/>
        </authorList>
    </citation>
    <scope>NUCLEOTIDE SEQUENCE [LARGE SCALE GENOMIC DNA]</scope>
    <source>
        <strain evidence="15 16">Japan</strain>
    </source>
</reference>
<comment type="catalytic activity">
    <reaction evidence="9">
        <text>ATP + H2O = ADP + phosphate + H(+)</text>
        <dbReference type="Rhea" id="RHEA:13065"/>
        <dbReference type="ChEBI" id="CHEBI:15377"/>
        <dbReference type="ChEBI" id="CHEBI:15378"/>
        <dbReference type="ChEBI" id="CHEBI:30616"/>
        <dbReference type="ChEBI" id="CHEBI:43474"/>
        <dbReference type="ChEBI" id="CHEBI:456216"/>
        <dbReference type="EC" id="3.6.4.13"/>
    </reaction>
</comment>
<dbReference type="InterPro" id="IPR027417">
    <property type="entry name" value="P-loop_NTPase"/>
</dbReference>
<keyword evidence="4 15" id="KW-0347">Helicase</keyword>
<dbReference type="EC" id="3.6.4.13" evidence="1"/>
<accession>A0ABN7B5G2</accession>
<name>A0ABN7B5G2_9HEMI</name>
<evidence type="ECO:0000313" key="15">
    <source>
        <dbReference type="EMBL" id="BES98401.1"/>
    </source>
</evidence>
<keyword evidence="6" id="KW-0694">RNA-binding</keyword>
<evidence type="ECO:0000256" key="9">
    <source>
        <dbReference type="ARBA" id="ARBA00047984"/>
    </source>
</evidence>
<proteinExistence type="inferred from homology"/>
<dbReference type="InterPro" id="IPR014014">
    <property type="entry name" value="RNA_helicase_DEAD_Q_motif"/>
</dbReference>
<evidence type="ECO:0000256" key="5">
    <source>
        <dbReference type="ARBA" id="ARBA00022840"/>
    </source>
</evidence>
<sequence>MDSSDVLKILWKGVKSKPKHKATSSGVKNEPIKREILEHGPLKGEELKKEEPDSDEDDVEIIAKTDVSAAEDVGRFRKTHGISVKGKNIPDPFAEFEQLSSDPYSVNSHIVENLRSLGYQRPTPVQMQAIPALLQRRHVLVTAPTGSGKTAAFLVPVLAALRRPSRKGVRALILAPTRELAKQIFRECAILSAGTDLKADYVTKLRSDEGSKFSRKFDLLISTPNRLVHVLRNSPDLIDLSTVEWLIVDESDKLFEAGMRGFRDQLAEIYKLCDNENLVRGMFSATYTVHVERWCRKNLKKLVEINAGTKRRNTTVDSVDQELIYVGTEAGKLGAFRNLIIKGFSPPALVFVQSKDRAKQLFDELLYDGINVDVIHADRTQQQRDNVVRAFREGKIWVLICTDVLGRGVDFCGVKLVVNYDFPTSAISYVHRVGRTGRAGMRGRAVTFFTNEDRPALRSIARVMKDSGCPVPEYMLTLKDGRRKDRPEGAPVREDISTSKKLGKRKSTAAKSTVEKRKKLPSSGD</sequence>
<keyword evidence="2" id="KW-0547">Nucleotide-binding</keyword>
<dbReference type="PROSITE" id="PS51195">
    <property type="entry name" value="Q_MOTIF"/>
    <property type="match status" value="1"/>
</dbReference>
<dbReference type="CDD" id="cd18787">
    <property type="entry name" value="SF2_C_DEAD"/>
    <property type="match status" value="1"/>
</dbReference>
<evidence type="ECO:0000259" key="14">
    <source>
        <dbReference type="PROSITE" id="PS51195"/>
    </source>
</evidence>
<feature type="compositionally biased region" description="Basic and acidic residues" evidence="11">
    <location>
        <begin position="30"/>
        <end position="51"/>
    </location>
</feature>
<feature type="domain" description="Helicase C-terminal" evidence="13">
    <location>
        <begin position="318"/>
        <end position="479"/>
    </location>
</feature>
<dbReference type="GO" id="GO:0004386">
    <property type="term" value="F:helicase activity"/>
    <property type="evidence" value="ECO:0007669"/>
    <property type="project" value="UniProtKB-KW"/>
</dbReference>
<evidence type="ECO:0000256" key="2">
    <source>
        <dbReference type="ARBA" id="ARBA00022741"/>
    </source>
</evidence>
<dbReference type="InterPro" id="IPR001650">
    <property type="entry name" value="Helicase_C-like"/>
</dbReference>
<evidence type="ECO:0000256" key="10">
    <source>
        <dbReference type="PROSITE-ProRule" id="PRU00552"/>
    </source>
</evidence>
<dbReference type="Pfam" id="PF00270">
    <property type="entry name" value="DEAD"/>
    <property type="match status" value="1"/>
</dbReference>
<evidence type="ECO:0000313" key="16">
    <source>
        <dbReference type="Proteomes" id="UP001307889"/>
    </source>
</evidence>
<dbReference type="SMART" id="SM00490">
    <property type="entry name" value="HELICc"/>
    <property type="match status" value="1"/>
</dbReference>
<dbReference type="Gene3D" id="3.40.50.300">
    <property type="entry name" value="P-loop containing nucleotide triphosphate hydrolases"/>
    <property type="match status" value="2"/>
</dbReference>
<dbReference type="PANTHER" id="PTHR47959:SF15">
    <property type="entry name" value="RNA HELICASE"/>
    <property type="match status" value="1"/>
</dbReference>
<dbReference type="Pfam" id="PF00271">
    <property type="entry name" value="Helicase_C"/>
    <property type="match status" value="1"/>
</dbReference>
<gene>
    <name evidence="15" type="ORF">NTJ_11217</name>
</gene>
<feature type="short sequence motif" description="Q motif" evidence="10">
    <location>
        <begin position="99"/>
        <end position="127"/>
    </location>
</feature>
<feature type="compositionally biased region" description="Basic residues" evidence="11">
    <location>
        <begin position="516"/>
        <end position="525"/>
    </location>
</feature>
<comment type="similarity">
    <text evidence="7">Belongs to the DEAD box helicase family. DDX52/ROK1 subfamily.</text>
</comment>
<evidence type="ECO:0000259" key="12">
    <source>
        <dbReference type="PROSITE" id="PS51192"/>
    </source>
</evidence>
<dbReference type="EMBL" id="AP028917">
    <property type="protein sequence ID" value="BES98401.1"/>
    <property type="molecule type" value="Genomic_DNA"/>
</dbReference>
<evidence type="ECO:0000256" key="7">
    <source>
        <dbReference type="ARBA" id="ARBA00024355"/>
    </source>
</evidence>
<feature type="compositionally biased region" description="Basic and acidic residues" evidence="11">
    <location>
        <begin position="479"/>
        <end position="498"/>
    </location>
</feature>
<dbReference type="InterPro" id="IPR050079">
    <property type="entry name" value="DEAD_box_RNA_helicase"/>
</dbReference>